<dbReference type="Gene3D" id="3.30.200.20">
    <property type="entry name" value="Phosphorylase Kinase, domain 1"/>
    <property type="match status" value="1"/>
</dbReference>
<dbReference type="EMBL" id="KN740081">
    <property type="protein sequence ID" value="KIH53918.1"/>
    <property type="molecule type" value="Genomic_DNA"/>
</dbReference>
<dbReference type="PROSITE" id="PS50011">
    <property type="entry name" value="PROTEIN_KINASE_DOM"/>
    <property type="match status" value="1"/>
</dbReference>
<dbReference type="AlphaFoldDB" id="A0A0C2CC77"/>
<gene>
    <name evidence="3" type="ORF">ANCDUO_15939</name>
</gene>
<accession>A0A0C2CC77</accession>
<keyword evidence="4" id="KW-1185">Reference proteome</keyword>
<evidence type="ECO:0000259" key="2">
    <source>
        <dbReference type="PROSITE" id="PS50011"/>
    </source>
</evidence>
<dbReference type="OrthoDB" id="5805222at2759"/>
<reference evidence="3 4" key="1">
    <citation type="submission" date="2013-12" db="EMBL/GenBank/DDBJ databases">
        <title>Draft genome of the parsitic nematode Ancylostoma duodenale.</title>
        <authorList>
            <person name="Mitreva M."/>
        </authorList>
    </citation>
    <scope>NUCLEOTIDE SEQUENCE [LARGE SCALE GENOMIC DNA]</scope>
    <source>
        <strain evidence="3 4">Zhejiang</strain>
    </source>
</reference>
<keyword evidence="1" id="KW-0067">ATP-binding</keyword>
<evidence type="ECO:0000256" key="1">
    <source>
        <dbReference type="PROSITE-ProRule" id="PRU10141"/>
    </source>
</evidence>
<protein>
    <recommendedName>
        <fullName evidence="2">Protein kinase domain-containing protein</fullName>
    </recommendedName>
</protein>
<keyword evidence="1" id="KW-0547">Nucleotide-binding</keyword>
<dbReference type="GO" id="GO:0004672">
    <property type="term" value="F:protein kinase activity"/>
    <property type="evidence" value="ECO:0007669"/>
    <property type="project" value="InterPro"/>
</dbReference>
<evidence type="ECO:0000313" key="4">
    <source>
        <dbReference type="Proteomes" id="UP000054047"/>
    </source>
</evidence>
<dbReference type="InterPro" id="IPR017441">
    <property type="entry name" value="Protein_kinase_ATP_BS"/>
</dbReference>
<dbReference type="PROSITE" id="PS00107">
    <property type="entry name" value="PROTEIN_KINASE_ATP"/>
    <property type="match status" value="1"/>
</dbReference>
<feature type="binding site" evidence="1">
    <location>
        <position position="57"/>
    </location>
    <ligand>
        <name>ATP</name>
        <dbReference type="ChEBI" id="CHEBI:30616"/>
    </ligand>
</feature>
<dbReference type="GO" id="GO:0005524">
    <property type="term" value="F:ATP binding"/>
    <property type="evidence" value="ECO:0007669"/>
    <property type="project" value="UniProtKB-UniRule"/>
</dbReference>
<sequence length="113" mass="12616">MASEDIAAPVERDRLPVVNDEIAADENRYRLIQILGDGGYGTVFLSQNSQNRNIAVKTEKYSKSMLHIEVNVLKAANAAKCKHFCQLFDYVSSYLCNLFIIMPNPALGQPTHT</sequence>
<proteinExistence type="predicted"/>
<name>A0A0C2CC77_9BILA</name>
<dbReference type="Proteomes" id="UP000054047">
    <property type="component" value="Unassembled WGS sequence"/>
</dbReference>
<dbReference type="InterPro" id="IPR000719">
    <property type="entry name" value="Prot_kinase_dom"/>
</dbReference>
<evidence type="ECO:0000313" key="3">
    <source>
        <dbReference type="EMBL" id="KIH53918.1"/>
    </source>
</evidence>
<organism evidence="3 4">
    <name type="scientific">Ancylostoma duodenale</name>
    <dbReference type="NCBI Taxonomy" id="51022"/>
    <lineage>
        <taxon>Eukaryota</taxon>
        <taxon>Metazoa</taxon>
        <taxon>Ecdysozoa</taxon>
        <taxon>Nematoda</taxon>
        <taxon>Chromadorea</taxon>
        <taxon>Rhabditida</taxon>
        <taxon>Rhabditina</taxon>
        <taxon>Rhabditomorpha</taxon>
        <taxon>Strongyloidea</taxon>
        <taxon>Ancylostomatidae</taxon>
        <taxon>Ancylostomatinae</taxon>
        <taxon>Ancylostoma</taxon>
    </lineage>
</organism>
<dbReference type="SUPFAM" id="SSF56112">
    <property type="entry name" value="Protein kinase-like (PK-like)"/>
    <property type="match status" value="1"/>
</dbReference>
<feature type="domain" description="Protein kinase" evidence="2">
    <location>
        <begin position="29"/>
        <end position="113"/>
    </location>
</feature>
<dbReference type="InterPro" id="IPR011009">
    <property type="entry name" value="Kinase-like_dom_sf"/>
</dbReference>